<dbReference type="SUPFAM" id="SSF46785">
    <property type="entry name" value="Winged helix' DNA-binding domain"/>
    <property type="match status" value="1"/>
</dbReference>
<reference evidence="9" key="1">
    <citation type="submission" date="2021-02" db="EMBL/GenBank/DDBJ databases">
        <title>Thiocyanate and organic carbon inputs drive convergent selection for specific autotrophic Afipia and Thiobacillus strains within complex microbiomes.</title>
        <authorList>
            <person name="Huddy R.J."/>
            <person name="Sachdeva R."/>
            <person name="Kadzinga F."/>
            <person name="Kantor R.S."/>
            <person name="Harrison S.T.L."/>
            <person name="Banfield J.F."/>
        </authorList>
    </citation>
    <scope>NUCLEOTIDE SEQUENCE</scope>
    <source>
        <strain evidence="9">SCN18_10_11_15_R4_P_38_20</strain>
    </source>
</reference>
<dbReference type="GO" id="GO:0005737">
    <property type="term" value="C:cytoplasm"/>
    <property type="evidence" value="ECO:0007669"/>
    <property type="project" value="UniProtKB-SubCell"/>
</dbReference>
<dbReference type="PROSITE" id="PS50995">
    <property type="entry name" value="HTH_MARR_2"/>
    <property type="match status" value="1"/>
</dbReference>
<dbReference type="PRINTS" id="PR00598">
    <property type="entry name" value="HTHMARR"/>
</dbReference>
<comment type="similarity">
    <text evidence="5">Belongs to the SarZ family.</text>
</comment>
<dbReference type="Proteomes" id="UP000664414">
    <property type="component" value="Unassembled WGS sequence"/>
</dbReference>
<dbReference type="PANTHER" id="PTHR42756">
    <property type="entry name" value="TRANSCRIPTIONAL REGULATOR, MARR"/>
    <property type="match status" value="1"/>
</dbReference>
<keyword evidence="4" id="KW-0804">Transcription</keyword>
<dbReference type="InterPro" id="IPR036388">
    <property type="entry name" value="WH-like_DNA-bd_sf"/>
</dbReference>
<protein>
    <recommendedName>
        <fullName evidence="6">HTH-type transcriptional regulator SarZ</fullName>
    </recommendedName>
    <alternativeName>
        <fullName evidence="7">Staphylococcal accessory regulator Z</fullName>
    </alternativeName>
</protein>
<keyword evidence="2" id="KW-0805">Transcription regulation</keyword>
<dbReference type="AlphaFoldDB" id="A0A8J7TU98"/>
<name>A0A8J7TU98_9PROT</name>
<organism evidence="9 10">
    <name type="scientific">Candidatus Paracaedimonas acanthamoebae</name>
    <dbReference type="NCBI Taxonomy" id="244581"/>
    <lineage>
        <taxon>Bacteria</taxon>
        <taxon>Pseudomonadati</taxon>
        <taxon>Pseudomonadota</taxon>
        <taxon>Alphaproteobacteria</taxon>
        <taxon>Holosporales</taxon>
        <taxon>Caedimonadaceae</taxon>
        <taxon>Candidatus Paracaedimonas</taxon>
    </lineage>
</organism>
<evidence type="ECO:0000256" key="1">
    <source>
        <dbReference type="ARBA" id="ARBA00004496"/>
    </source>
</evidence>
<proteinExistence type="inferred from homology"/>
<accession>A0A8J7TU98</accession>
<evidence type="ECO:0000313" key="9">
    <source>
        <dbReference type="EMBL" id="MBN9412536.1"/>
    </source>
</evidence>
<dbReference type="InterPro" id="IPR055166">
    <property type="entry name" value="Transc_reg_Sar_Rot_HTH"/>
</dbReference>
<comment type="subcellular location">
    <subcellularLocation>
        <location evidence="1">Cytoplasm</location>
    </subcellularLocation>
</comment>
<evidence type="ECO:0000256" key="3">
    <source>
        <dbReference type="ARBA" id="ARBA00023125"/>
    </source>
</evidence>
<evidence type="ECO:0000313" key="10">
    <source>
        <dbReference type="Proteomes" id="UP000664414"/>
    </source>
</evidence>
<feature type="domain" description="HTH marR-type" evidence="8">
    <location>
        <begin position="1"/>
        <end position="148"/>
    </location>
</feature>
<evidence type="ECO:0000256" key="4">
    <source>
        <dbReference type="ARBA" id="ARBA00023163"/>
    </source>
</evidence>
<dbReference type="GO" id="GO:0003677">
    <property type="term" value="F:DNA binding"/>
    <property type="evidence" value="ECO:0007669"/>
    <property type="project" value="UniProtKB-KW"/>
</dbReference>
<sequence>MFELPFGFDKPEDSPGFLLWQSTIIWQRLIKKALDQHNISHSQFVIMALLLWFKGHHYDTTQTLIINWSKLDKMTVSKSLKKLVSQGLVQRFELETDTRAKTVVLTDKGENLVHQLVPIVEKIDAEFFGKVVKNDKKLLTQILKKLATDN</sequence>
<dbReference type="GO" id="GO:0003700">
    <property type="term" value="F:DNA-binding transcription factor activity"/>
    <property type="evidence" value="ECO:0007669"/>
    <property type="project" value="InterPro"/>
</dbReference>
<evidence type="ECO:0000256" key="2">
    <source>
        <dbReference type="ARBA" id="ARBA00023015"/>
    </source>
</evidence>
<evidence type="ECO:0000256" key="6">
    <source>
        <dbReference type="ARBA" id="ARBA00047188"/>
    </source>
</evidence>
<evidence type="ECO:0000256" key="5">
    <source>
        <dbReference type="ARBA" id="ARBA00046337"/>
    </source>
</evidence>
<dbReference type="PANTHER" id="PTHR42756:SF1">
    <property type="entry name" value="TRANSCRIPTIONAL REPRESSOR OF EMRAB OPERON"/>
    <property type="match status" value="1"/>
</dbReference>
<dbReference type="SMART" id="SM00347">
    <property type="entry name" value="HTH_MARR"/>
    <property type="match status" value="1"/>
</dbReference>
<gene>
    <name evidence="9" type="ORF">J0H12_01230</name>
</gene>
<evidence type="ECO:0000256" key="7">
    <source>
        <dbReference type="ARBA" id="ARBA00047207"/>
    </source>
</evidence>
<evidence type="ECO:0000259" key="8">
    <source>
        <dbReference type="PROSITE" id="PS50995"/>
    </source>
</evidence>
<dbReference type="Pfam" id="PF22381">
    <property type="entry name" value="Staph_reg_Sar_Rot"/>
    <property type="match status" value="1"/>
</dbReference>
<dbReference type="InterPro" id="IPR000835">
    <property type="entry name" value="HTH_MarR-typ"/>
</dbReference>
<dbReference type="InterPro" id="IPR036390">
    <property type="entry name" value="WH_DNA-bd_sf"/>
</dbReference>
<dbReference type="Gene3D" id="1.10.10.10">
    <property type="entry name" value="Winged helix-like DNA-binding domain superfamily/Winged helix DNA-binding domain"/>
    <property type="match status" value="1"/>
</dbReference>
<keyword evidence="3" id="KW-0238">DNA-binding</keyword>
<comment type="caution">
    <text evidence="9">The sequence shown here is derived from an EMBL/GenBank/DDBJ whole genome shotgun (WGS) entry which is preliminary data.</text>
</comment>
<dbReference type="EMBL" id="JAFKGL010000011">
    <property type="protein sequence ID" value="MBN9412536.1"/>
    <property type="molecule type" value="Genomic_DNA"/>
</dbReference>